<proteinExistence type="predicted"/>
<feature type="domain" description="Carrier" evidence="3">
    <location>
        <begin position="488"/>
        <end position="536"/>
    </location>
</feature>
<dbReference type="GO" id="GO:0005737">
    <property type="term" value="C:cytoplasm"/>
    <property type="evidence" value="ECO:0007669"/>
    <property type="project" value="TreeGrafter"/>
</dbReference>
<comment type="cofactor">
    <cofactor evidence="1">
        <name>pantetheine 4'-phosphate</name>
        <dbReference type="ChEBI" id="CHEBI:47942"/>
    </cofactor>
</comment>
<evidence type="ECO:0000313" key="5">
    <source>
        <dbReference type="EMBL" id="SFJ02335.1"/>
    </source>
</evidence>
<dbReference type="GeneID" id="96298010"/>
<sequence>MNPTTARRSLTHAFRQHAAERPGAPALIGKGRSRTYAQLAAEVDRRAELLRAQDLAPGTAVAVEALCGDGWVPTLLAILEAGLVVLPLDPSTTPPARREQLIARVGAGAVVRHDANGEPTINPAAGGDPAGDDAAYILFTSGSTGEPKGVIGGDEPLSKHVAAIADAFALTPDDRVLMFASPAFDVALEEILPALAVGACLVAPDEPATRLPDLDATLRAHDVTVANLPSSSWAAWLRERETRGERVPPSLRLVVVGSEPARIADARRWWSLSAPGQRLLNAYGTTETTITDLIFDASDPTDHAESLPIGFPLPHVRTRLERVPSGGHELWLAGCLALGYLGSGDAFAARLTVRDGVTWYRTGDRVSTRADGALLHGGRLDDQIKVGGVRVVPSEVENAARGVPGVVDVVAGLADDRRLAAAMESADTDAETVRSALRAVLPTAMVPQEIVVVPELPRRPDGSLDRAAALALVPVATGDADGDDPVGAIWRRLVGNTGSDGDFFAAGGTSLTAAQLAVEIEEGLGVRIGAAEVLRHAYGLADLRKIVADAARTDDGDAAASAISPDRAPVALQVAAALERMSALIARGLEPRPFNLSTAYRVRGPIDVPRLSAALRALVATHPMLRSSFERDGDGWISRVHPVPEIVVPVEELEADPAWGSDAADEELADRVGELFDEPFTPEETLRIRPRLIRVGDDHHVFVLATDHLATDEWSIDVLNHQLAAQYDEPAEVTENWAYHEYVQRQEALAAGPGGARIVDFWRREVGIEGLPAHTELPFEQDLSPGTPGVPGRLEHLLTAPLVELLQARCRDRRHTVFALVMACVQTAVVEVTGDPVITSVVPHANRSSARDCGAVGWFAQLVIHHADYTGCERLSDAVRVAAESAYRSEANGQLSMHHLVRALTPEAFGRPRTASWVEVGVGRQLSIRLGDARIEPYHPGPIGPPHKAVVTEIEERGDDLLLLTLFDAARYPAADVRRLRDTVLARIIAYAEGGDPELRLAS</sequence>
<dbReference type="GO" id="GO:0043041">
    <property type="term" value="P:amino acid activation for nonribosomal peptide biosynthetic process"/>
    <property type="evidence" value="ECO:0007669"/>
    <property type="project" value="TreeGrafter"/>
</dbReference>
<dbReference type="Gene3D" id="3.30.559.10">
    <property type="entry name" value="Chloramphenicol acetyltransferase-like domain"/>
    <property type="match status" value="1"/>
</dbReference>
<dbReference type="InterPro" id="IPR042099">
    <property type="entry name" value="ANL_N_sf"/>
</dbReference>
<organism evidence="5 6">
    <name type="scientific">Streptosporangium canum</name>
    <dbReference type="NCBI Taxonomy" id="324952"/>
    <lineage>
        <taxon>Bacteria</taxon>
        <taxon>Bacillati</taxon>
        <taxon>Actinomycetota</taxon>
        <taxon>Actinomycetes</taxon>
        <taxon>Streptosporangiales</taxon>
        <taxon>Streptosporangiaceae</taxon>
        <taxon>Streptosporangium</taxon>
    </lineage>
</organism>
<dbReference type="Proteomes" id="UP000199111">
    <property type="component" value="Unassembled WGS sequence"/>
</dbReference>
<evidence type="ECO:0000313" key="6">
    <source>
        <dbReference type="Proteomes" id="UP000199111"/>
    </source>
</evidence>
<dbReference type="InterPro" id="IPR045851">
    <property type="entry name" value="AMP-bd_C_sf"/>
</dbReference>
<dbReference type="GO" id="GO:0031177">
    <property type="term" value="F:phosphopantetheine binding"/>
    <property type="evidence" value="ECO:0007669"/>
    <property type="project" value="TreeGrafter"/>
</dbReference>
<dbReference type="AlphaFoldDB" id="A0A1I3N002"/>
<keyword evidence="6" id="KW-1185">Reference proteome</keyword>
<dbReference type="Gene3D" id="3.30.559.30">
    <property type="entry name" value="Nonribosomal peptide synthetase, condensation domain"/>
    <property type="match status" value="1"/>
</dbReference>
<evidence type="ECO:0000259" key="3">
    <source>
        <dbReference type="Pfam" id="PF00550"/>
    </source>
</evidence>
<dbReference type="Gene3D" id="3.30.300.30">
    <property type="match status" value="1"/>
</dbReference>
<evidence type="ECO:0000259" key="2">
    <source>
        <dbReference type="Pfam" id="PF00501"/>
    </source>
</evidence>
<gene>
    <name evidence="5" type="ORF">SAMN05216275_10660</name>
</gene>
<evidence type="ECO:0000256" key="1">
    <source>
        <dbReference type="ARBA" id="ARBA00001957"/>
    </source>
</evidence>
<dbReference type="InterPro" id="IPR001242">
    <property type="entry name" value="Condensation_dom"/>
</dbReference>
<dbReference type="GO" id="GO:0016874">
    <property type="term" value="F:ligase activity"/>
    <property type="evidence" value="ECO:0007669"/>
    <property type="project" value="UniProtKB-KW"/>
</dbReference>
<accession>A0A1I3N002</accession>
<dbReference type="PANTHER" id="PTHR45527">
    <property type="entry name" value="NONRIBOSOMAL PEPTIDE SYNTHETASE"/>
    <property type="match status" value="1"/>
</dbReference>
<dbReference type="EMBL" id="FOQY01000006">
    <property type="protein sequence ID" value="SFJ02335.1"/>
    <property type="molecule type" value="Genomic_DNA"/>
</dbReference>
<dbReference type="SUPFAM" id="SSF56801">
    <property type="entry name" value="Acetyl-CoA synthetase-like"/>
    <property type="match status" value="1"/>
</dbReference>
<dbReference type="InterPro" id="IPR009081">
    <property type="entry name" value="PP-bd_ACP"/>
</dbReference>
<dbReference type="Gene3D" id="1.10.1200.10">
    <property type="entry name" value="ACP-like"/>
    <property type="match status" value="1"/>
</dbReference>
<name>A0A1I3N002_9ACTN</name>
<dbReference type="InterPro" id="IPR036736">
    <property type="entry name" value="ACP-like_sf"/>
</dbReference>
<feature type="domain" description="Condensation" evidence="4">
    <location>
        <begin position="592"/>
        <end position="904"/>
    </location>
</feature>
<reference evidence="6" key="1">
    <citation type="submission" date="2016-10" db="EMBL/GenBank/DDBJ databases">
        <authorList>
            <person name="Varghese N."/>
            <person name="Submissions S."/>
        </authorList>
    </citation>
    <scope>NUCLEOTIDE SEQUENCE [LARGE SCALE GENOMIC DNA]</scope>
    <source>
        <strain evidence="6">CGMCC 4.2126</strain>
    </source>
</reference>
<dbReference type="Pfam" id="PF00501">
    <property type="entry name" value="AMP-binding"/>
    <property type="match status" value="1"/>
</dbReference>
<dbReference type="GO" id="GO:0008610">
    <property type="term" value="P:lipid biosynthetic process"/>
    <property type="evidence" value="ECO:0007669"/>
    <property type="project" value="UniProtKB-ARBA"/>
</dbReference>
<keyword evidence="5" id="KW-0436">Ligase</keyword>
<dbReference type="GO" id="GO:0044550">
    <property type="term" value="P:secondary metabolite biosynthetic process"/>
    <property type="evidence" value="ECO:0007669"/>
    <property type="project" value="TreeGrafter"/>
</dbReference>
<protein>
    <submittedName>
        <fullName evidence="5">Acyl-CoA synthetase (AMP-forming)/AMP-acid ligase II</fullName>
    </submittedName>
</protein>
<dbReference type="InterPro" id="IPR000873">
    <property type="entry name" value="AMP-dep_synth/lig_dom"/>
</dbReference>
<dbReference type="Pfam" id="PF00550">
    <property type="entry name" value="PP-binding"/>
    <property type="match status" value="1"/>
</dbReference>
<dbReference type="InterPro" id="IPR020845">
    <property type="entry name" value="AMP-binding_CS"/>
</dbReference>
<feature type="domain" description="AMP-dependent synthetase/ligase" evidence="2">
    <location>
        <begin position="14"/>
        <end position="321"/>
    </location>
</feature>
<dbReference type="Pfam" id="PF00668">
    <property type="entry name" value="Condensation"/>
    <property type="match status" value="1"/>
</dbReference>
<evidence type="ECO:0000259" key="4">
    <source>
        <dbReference type="Pfam" id="PF00668"/>
    </source>
</evidence>
<dbReference type="RefSeq" id="WP_093886926.1">
    <property type="nucleotide sequence ID" value="NZ_FOQY01000006.1"/>
</dbReference>
<dbReference type="InterPro" id="IPR023213">
    <property type="entry name" value="CAT-like_dom_sf"/>
</dbReference>
<dbReference type="Gene3D" id="3.40.50.12780">
    <property type="entry name" value="N-terminal domain of ligase-like"/>
    <property type="match status" value="1"/>
</dbReference>
<dbReference type="PROSITE" id="PS00455">
    <property type="entry name" value="AMP_BINDING"/>
    <property type="match status" value="1"/>
</dbReference>
<dbReference type="SUPFAM" id="SSF52777">
    <property type="entry name" value="CoA-dependent acyltransferases"/>
    <property type="match status" value="2"/>
</dbReference>
<dbReference type="PANTHER" id="PTHR45527:SF1">
    <property type="entry name" value="FATTY ACID SYNTHASE"/>
    <property type="match status" value="1"/>
</dbReference>
<dbReference type="SUPFAM" id="SSF47336">
    <property type="entry name" value="ACP-like"/>
    <property type="match status" value="1"/>
</dbReference>